<dbReference type="EMBL" id="MDGM01000014">
    <property type="protein sequence ID" value="PIB23138.1"/>
    <property type="molecule type" value="Genomic_DNA"/>
</dbReference>
<protein>
    <submittedName>
        <fullName evidence="1">Uncharacterized protein</fullName>
    </submittedName>
</protein>
<sequence length="241" mass="27155">MTKGQWYMRLYPIILGLCVCGTVVIAQNGTLGGTKTRDAFFTKVGQTKAKASEFSPKIEMLVDDIGWQQVLRDGGITLQQPNQNAFIYEATLQAEQLNLPKRDWDRMKERGLPHHFSTATLTMEFELSQPWSDRAFDEQAIERIELHKLNLAIADMTLSAKGSVLVNEHGKMLGEVSGYFTNWRQILELFDLPAATPKKLVETFLERIADGDAVEVKFDIIDSRLYLGAMPLANIPPIQPK</sequence>
<dbReference type="AlphaFoldDB" id="A0A2G5K0S1"/>
<dbReference type="RefSeq" id="WP_165775721.1">
    <property type="nucleotide sequence ID" value="NZ_MDGM01000014.1"/>
</dbReference>
<dbReference type="Proteomes" id="UP000231516">
    <property type="component" value="Unassembled WGS sequence"/>
</dbReference>
<reference evidence="1 2" key="1">
    <citation type="submission" date="2016-08" db="EMBL/GenBank/DDBJ databases">
        <title>Draft genome of Amylibacter sp. strain 4G11.</title>
        <authorList>
            <person name="Wong S.-K."/>
            <person name="Hamasaki K."/>
            <person name="Yoshizawa S."/>
        </authorList>
    </citation>
    <scope>NUCLEOTIDE SEQUENCE [LARGE SCALE GENOMIC DNA]</scope>
    <source>
        <strain evidence="1 2">4G11</strain>
    </source>
</reference>
<gene>
    <name evidence="1" type="ORF">BFP76_08950</name>
</gene>
<evidence type="ECO:0000313" key="1">
    <source>
        <dbReference type="EMBL" id="PIB23138.1"/>
    </source>
</evidence>
<keyword evidence="2" id="KW-1185">Reference proteome</keyword>
<name>A0A2G5K0S1_9RHOB</name>
<organism evidence="1 2">
    <name type="scientific">Paramylibacter kogurei</name>
    <dbReference type="NCBI Taxonomy" id="1889778"/>
    <lineage>
        <taxon>Bacteria</taxon>
        <taxon>Pseudomonadati</taxon>
        <taxon>Pseudomonadota</taxon>
        <taxon>Alphaproteobacteria</taxon>
        <taxon>Rhodobacterales</taxon>
        <taxon>Paracoccaceae</taxon>
        <taxon>Paramylibacter</taxon>
    </lineage>
</organism>
<comment type="caution">
    <text evidence="1">The sequence shown here is derived from an EMBL/GenBank/DDBJ whole genome shotgun (WGS) entry which is preliminary data.</text>
</comment>
<proteinExistence type="predicted"/>
<evidence type="ECO:0000313" key="2">
    <source>
        <dbReference type="Proteomes" id="UP000231516"/>
    </source>
</evidence>
<dbReference type="Pfam" id="PF09898">
    <property type="entry name" value="DUF2125"/>
    <property type="match status" value="1"/>
</dbReference>
<dbReference type="InterPro" id="IPR018666">
    <property type="entry name" value="DUF2125"/>
</dbReference>
<accession>A0A2G5K0S1</accession>